<dbReference type="STRING" id="1385699.A7A78_07965"/>
<accession>A0A1A9LAC7</accession>
<gene>
    <name evidence="1" type="ORF">A7A78_07965</name>
</gene>
<dbReference type="AlphaFoldDB" id="A0A1A9LAC7"/>
<evidence type="ECO:0000313" key="1">
    <source>
        <dbReference type="EMBL" id="OAD90143.1"/>
    </source>
</evidence>
<dbReference type="EMBL" id="LXIE01000050">
    <property type="protein sequence ID" value="OAD90143.1"/>
    <property type="molecule type" value="Genomic_DNA"/>
</dbReference>
<sequence>MFSQTLITTAPENILKSKVYTIHSLVNQDRKYNYKKELPNNSGCYAFWWINNCPELRGILKNAQYYIKLSHKKYNCDEDHFEKIQFTNEWIDASTHQVVINDRTVDAICLYVGKSTNMRNRVQAHLKLNVDDIWKKIEVKKNAPYTAKRLREVKFGFGQKPNTVSQLRIGLERVFNAHCVDVILKNVALSWMPLNKEQNNLVNRFYIEDKLVSCLFPLFNIDAER</sequence>
<comment type="caution">
    <text evidence="1">The sequence shown here is derived from an EMBL/GenBank/DDBJ whole genome shotgun (WGS) entry which is preliminary data.</text>
</comment>
<organism evidence="1 2">
    <name type="scientific">Aequorivita soesokkakensis</name>
    <dbReference type="NCBI Taxonomy" id="1385699"/>
    <lineage>
        <taxon>Bacteria</taxon>
        <taxon>Pseudomonadati</taxon>
        <taxon>Bacteroidota</taxon>
        <taxon>Flavobacteriia</taxon>
        <taxon>Flavobacteriales</taxon>
        <taxon>Flavobacteriaceae</taxon>
        <taxon>Aequorivita</taxon>
    </lineage>
</organism>
<name>A0A1A9LAC7_9FLAO</name>
<reference evidence="1 2" key="1">
    <citation type="submission" date="2016-05" db="EMBL/GenBank/DDBJ databases">
        <title>Genome sequencing of Vitellibacter soesokkakensis RSSK-12.</title>
        <authorList>
            <person name="Thevarajoo S."/>
            <person name="Selvaratnam C."/>
            <person name="Goh K.M."/>
            <person name="Chan K.-G."/>
            <person name="Chong C.S."/>
        </authorList>
    </citation>
    <scope>NUCLEOTIDE SEQUENCE [LARGE SCALE GENOMIC DNA]</scope>
    <source>
        <strain evidence="1 2">RSSK-12</strain>
    </source>
</reference>
<keyword evidence="2" id="KW-1185">Reference proteome</keyword>
<dbReference type="RefSeq" id="WP_068763168.1">
    <property type="nucleotide sequence ID" value="NZ_LXIE01000050.1"/>
</dbReference>
<dbReference type="Proteomes" id="UP000077552">
    <property type="component" value="Unassembled WGS sequence"/>
</dbReference>
<protein>
    <recommendedName>
        <fullName evidence="3">GIY-YIG domain-containing protein</fullName>
    </recommendedName>
</protein>
<evidence type="ECO:0000313" key="2">
    <source>
        <dbReference type="Proteomes" id="UP000077552"/>
    </source>
</evidence>
<dbReference type="OrthoDB" id="6370944at2"/>
<proteinExistence type="predicted"/>
<evidence type="ECO:0008006" key="3">
    <source>
        <dbReference type="Google" id="ProtNLM"/>
    </source>
</evidence>